<reference evidence="2 3" key="1">
    <citation type="submission" date="2019-03" db="EMBL/GenBank/DDBJ databases">
        <title>Genomic Encyclopedia of Type Strains, Phase IV (KMG-IV): sequencing the most valuable type-strain genomes for metagenomic binning, comparative biology and taxonomic classification.</title>
        <authorList>
            <person name="Goeker M."/>
        </authorList>
    </citation>
    <scope>NUCLEOTIDE SEQUENCE [LARGE SCALE GENOMIC DNA]</scope>
    <source>
        <strain evidence="2 3">DSM 24629</strain>
    </source>
</reference>
<protein>
    <submittedName>
        <fullName evidence="2">Putative metal-dependent phosphoesterase TrpH</fullName>
    </submittedName>
</protein>
<dbReference type="InterPro" id="IPR016195">
    <property type="entry name" value="Pol/histidinol_Pase-like"/>
</dbReference>
<evidence type="ECO:0000313" key="3">
    <source>
        <dbReference type="Proteomes" id="UP000294902"/>
    </source>
</evidence>
<dbReference type="RefSeq" id="WP_165878433.1">
    <property type="nucleotide sequence ID" value="NZ_SMAL01000001.1"/>
</dbReference>
<dbReference type="CDD" id="cd07438">
    <property type="entry name" value="PHP_HisPPase_AMP"/>
    <property type="match status" value="1"/>
</dbReference>
<dbReference type="GO" id="GO:0004534">
    <property type="term" value="F:5'-3' RNA exonuclease activity"/>
    <property type="evidence" value="ECO:0007669"/>
    <property type="project" value="TreeGrafter"/>
</dbReference>
<proteinExistence type="predicted"/>
<feature type="domain" description="Polymerase/histidinol phosphatase N-terminal" evidence="1">
    <location>
        <begin position="8"/>
        <end position="72"/>
    </location>
</feature>
<dbReference type="SUPFAM" id="SSF89550">
    <property type="entry name" value="PHP domain-like"/>
    <property type="match status" value="1"/>
</dbReference>
<dbReference type="Gene3D" id="3.20.20.140">
    <property type="entry name" value="Metal-dependent hydrolases"/>
    <property type="match status" value="1"/>
</dbReference>
<sequence length="274" mass="31408">MNLNNLKIDLHIHTNASDGTWSNVELLKNIYEKNIKIFSITDHDTITNSIKMISMVPDDLYFIVGVEITCTLDGKEFHILGYDFDIHNKALNNLLVFNRIQREESNKKVIQYAYDTNMLDTIENYSTYEYDKARGGWESLNYLYDNKVISNLKDYFQLAKSSNEFLVLKEPQEVIEIIKDAGGYAFLAHPSGYTNGSNLSIECLERFKNFGISGIECYSPYLKSLEDAAYYINFCKENDLMISAGSDCHGGFTNRDLGSPEVNLNQLDLRFIKI</sequence>
<organism evidence="2 3">
    <name type="scientific">Natranaerovirga pectinivora</name>
    <dbReference type="NCBI Taxonomy" id="682400"/>
    <lineage>
        <taxon>Bacteria</taxon>
        <taxon>Bacillati</taxon>
        <taxon>Bacillota</taxon>
        <taxon>Clostridia</taxon>
        <taxon>Lachnospirales</taxon>
        <taxon>Natranaerovirgaceae</taxon>
        <taxon>Natranaerovirga</taxon>
    </lineage>
</organism>
<dbReference type="Proteomes" id="UP000294902">
    <property type="component" value="Unassembled WGS sequence"/>
</dbReference>
<dbReference type="Gene3D" id="1.10.150.650">
    <property type="match status" value="1"/>
</dbReference>
<accession>A0A4R3MSE9</accession>
<dbReference type="PANTHER" id="PTHR42924">
    <property type="entry name" value="EXONUCLEASE"/>
    <property type="match status" value="1"/>
</dbReference>
<dbReference type="EMBL" id="SMAL01000001">
    <property type="protein sequence ID" value="TCT17158.1"/>
    <property type="molecule type" value="Genomic_DNA"/>
</dbReference>
<dbReference type="InterPro" id="IPR052018">
    <property type="entry name" value="PHP_domain"/>
</dbReference>
<comment type="caution">
    <text evidence="2">The sequence shown here is derived from an EMBL/GenBank/DDBJ whole genome shotgun (WGS) entry which is preliminary data.</text>
</comment>
<dbReference type="GO" id="GO:0035312">
    <property type="term" value="F:5'-3' DNA exonuclease activity"/>
    <property type="evidence" value="ECO:0007669"/>
    <property type="project" value="TreeGrafter"/>
</dbReference>
<evidence type="ECO:0000259" key="1">
    <source>
        <dbReference type="SMART" id="SM00481"/>
    </source>
</evidence>
<keyword evidence="3" id="KW-1185">Reference proteome</keyword>
<dbReference type="InterPro" id="IPR003141">
    <property type="entry name" value="Pol/His_phosphatase_N"/>
</dbReference>
<name>A0A4R3MSE9_9FIRM</name>
<dbReference type="AlphaFoldDB" id="A0A4R3MSE9"/>
<dbReference type="PANTHER" id="PTHR42924:SF3">
    <property type="entry name" value="POLYMERASE_HISTIDINOL PHOSPHATASE N-TERMINAL DOMAIN-CONTAINING PROTEIN"/>
    <property type="match status" value="1"/>
</dbReference>
<dbReference type="SMART" id="SM00481">
    <property type="entry name" value="POLIIIAc"/>
    <property type="match status" value="1"/>
</dbReference>
<evidence type="ECO:0000313" key="2">
    <source>
        <dbReference type="EMBL" id="TCT17158.1"/>
    </source>
</evidence>
<gene>
    <name evidence="2" type="ORF">EDC18_101456</name>
</gene>